<keyword evidence="2" id="KW-1185">Reference proteome</keyword>
<organism evidence="1 2">
    <name type="scientific">Persicirhabdus sediminis</name>
    <dbReference type="NCBI Taxonomy" id="454144"/>
    <lineage>
        <taxon>Bacteria</taxon>
        <taxon>Pseudomonadati</taxon>
        <taxon>Verrucomicrobiota</taxon>
        <taxon>Verrucomicrobiia</taxon>
        <taxon>Verrucomicrobiales</taxon>
        <taxon>Verrucomicrobiaceae</taxon>
        <taxon>Persicirhabdus</taxon>
    </lineage>
</organism>
<accession>A0A8J7SI08</accession>
<evidence type="ECO:0000313" key="2">
    <source>
        <dbReference type="Proteomes" id="UP000624703"/>
    </source>
</evidence>
<sequence>MKRFAITLVILLTISLIWVSFVGLSEGVENSSSGNYFTPEVTGEISHISGQEFTVKVSEELQLLGEIRDIALPDRIAITLTLTGTRNKSLYFGADPLPSQEDIVCLVENELIRLGIISGIKRAVVSLPLEQT</sequence>
<comment type="caution">
    <text evidence="1">The sequence shown here is derived from an EMBL/GenBank/DDBJ whole genome shotgun (WGS) entry which is preliminary data.</text>
</comment>
<proteinExistence type="predicted"/>
<protein>
    <submittedName>
        <fullName evidence="1">Uncharacterized protein</fullName>
    </submittedName>
</protein>
<dbReference type="Proteomes" id="UP000624703">
    <property type="component" value="Unassembled WGS sequence"/>
</dbReference>
<dbReference type="RefSeq" id="WP_200310239.1">
    <property type="nucleotide sequence ID" value="NZ_JAENIM010000018.1"/>
</dbReference>
<evidence type="ECO:0000313" key="1">
    <source>
        <dbReference type="EMBL" id="MBK1790199.1"/>
    </source>
</evidence>
<dbReference type="EMBL" id="JAENIM010000018">
    <property type="protein sequence ID" value="MBK1790199.1"/>
    <property type="molecule type" value="Genomic_DNA"/>
</dbReference>
<dbReference type="AlphaFoldDB" id="A0A8J7SI08"/>
<gene>
    <name evidence="1" type="ORF">JIN82_03405</name>
</gene>
<name>A0A8J7SI08_9BACT</name>
<reference evidence="1" key="1">
    <citation type="submission" date="2021-01" db="EMBL/GenBank/DDBJ databases">
        <title>Modified the classification status of verrucomicrobia.</title>
        <authorList>
            <person name="Feng X."/>
        </authorList>
    </citation>
    <scope>NUCLEOTIDE SEQUENCE</scope>
    <source>
        <strain evidence="1">_KCTC 22039</strain>
    </source>
</reference>